<dbReference type="FunFam" id="3.90.226.10:FF:000048">
    <property type="entry name" value="3,2-trans-enoyl-CoA isomerase"/>
    <property type="match status" value="1"/>
</dbReference>
<gene>
    <name evidence="6" type="ORF">AYO21_00603</name>
</gene>
<reference evidence="6 7" key="1">
    <citation type="submission" date="2016-03" db="EMBL/GenBank/DDBJ databases">
        <title>Draft genome sequence of the Fonsecaea monophora CBS 269.37.</title>
        <authorList>
            <person name="Bombassaro A."/>
            <person name="Vinicius W.A."/>
            <person name="De Hoog S."/>
            <person name="Sun J."/>
            <person name="Souza E.M."/>
            <person name="Raittz R.T."/>
            <person name="Costa F."/>
            <person name="Leao A.C."/>
            <person name="Tadra-Sfeir M.Z."/>
            <person name="Baura V."/>
            <person name="Balsanelli E."/>
            <person name="Pedrosa F.O."/>
            <person name="Moreno L.F."/>
            <person name="Steffens M.B."/>
            <person name="Xi L."/>
            <person name="Bocca A.L."/>
            <person name="Felipe M.S."/>
            <person name="Teixeira M."/>
            <person name="Telles Filho F.Q."/>
            <person name="Azevedo C.M."/>
            <person name="Gomes R."/>
            <person name="Vicente V.A."/>
        </authorList>
    </citation>
    <scope>NUCLEOTIDE SEQUENCE [LARGE SCALE GENOMIC DNA]</scope>
    <source>
        <strain evidence="6 7">CBS 269.37</strain>
    </source>
</reference>
<dbReference type="Pfam" id="PF00378">
    <property type="entry name" value="ECH_1"/>
    <property type="match status" value="1"/>
</dbReference>
<evidence type="ECO:0000256" key="3">
    <source>
        <dbReference type="ARBA" id="ARBA00005254"/>
    </source>
</evidence>
<evidence type="ECO:0000313" key="6">
    <source>
        <dbReference type="EMBL" id="OAG45255.1"/>
    </source>
</evidence>
<comment type="pathway">
    <text evidence="2">Lipid metabolism; fatty acid beta-oxidation.</text>
</comment>
<comment type="caution">
    <text evidence="6">The sequence shown here is derived from an EMBL/GenBank/DDBJ whole genome shotgun (WGS) entry which is preliminary data.</text>
</comment>
<comment type="similarity">
    <text evidence="3">Belongs to the enoyl-CoA hydratase/isomerase family.</text>
</comment>
<dbReference type="OrthoDB" id="448450at2759"/>
<dbReference type="PANTHER" id="PTHR43684">
    <property type="match status" value="1"/>
</dbReference>
<keyword evidence="4" id="KW-0576">Peroxisome</keyword>
<dbReference type="PANTHER" id="PTHR43684:SF1">
    <property type="entry name" value="ENOYL-COA DELTA ISOMERASE 2"/>
    <property type="match status" value="1"/>
</dbReference>
<dbReference type="InterPro" id="IPR001753">
    <property type="entry name" value="Enoyl-CoA_hydra/iso"/>
</dbReference>
<evidence type="ECO:0000256" key="5">
    <source>
        <dbReference type="ARBA" id="ARBA00023235"/>
    </source>
</evidence>
<dbReference type="GeneID" id="34595785"/>
<evidence type="ECO:0000313" key="7">
    <source>
        <dbReference type="Proteomes" id="UP000077002"/>
    </source>
</evidence>
<dbReference type="InterPro" id="IPR051053">
    <property type="entry name" value="ECH/Chromodomain_protein"/>
</dbReference>
<dbReference type="Proteomes" id="UP000077002">
    <property type="component" value="Unassembled WGS sequence"/>
</dbReference>
<evidence type="ECO:0000256" key="4">
    <source>
        <dbReference type="ARBA" id="ARBA00023140"/>
    </source>
</evidence>
<dbReference type="GO" id="GO:0006635">
    <property type="term" value="P:fatty acid beta-oxidation"/>
    <property type="evidence" value="ECO:0007669"/>
    <property type="project" value="TreeGrafter"/>
</dbReference>
<dbReference type="GO" id="GO:0004165">
    <property type="term" value="F:delta(3)-delta(2)-enoyl-CoA isomerase activity"/>
    <property type="evidence" value="ECO:0007669"/>
    <property type="project" value="UniProtKB-ARBA"/>
</dbReference>
<sequence length="272" mass="29230">MSVSVEYRGRVAIVTLNNPKRLNALTSQGYFQLAQTMRDIAQRPDITATVLVGKGRLFSAGADVKDGQAAREKTDATGVLVRQQTLRNLSHILEVTEAFYSHPKVLVTALNGPVIGLSAALVCHSEFVYAMPNVYLHAPFTKLGIAAEGASTVTLIQQLGPRKAAEALLMSKRISCEDLVRVGFINQVFDTQGNEDAFLSRVLEELDRCLGADLSADAVLRVKALMRTPQTPLLASQTLAETLGVVDRLSSATSSATSRFAKVANKSTGSKL</sequence>
<dbReference type="AlphaFoldDB" id="A0A177FLX0"/>
<dbReference type="RefSeq" id="XP_022517207.1">
    <property type="nucleotide sequence ID" value="XM_022650593.1"/>
</dbReference>
<keyword evidence="7" id="KW-1185">Reference proteome</keyword>
<dbReference type="InterPro" id="IPR029045">
    <property type="entry name" value="ClpP/crotonase-like_dom_sf"/>
</dbReference>
<protein>
    <recommendedName>
        <fullName evidence="8">Enoyl-CoA hydratase</fullName>
    </recommendedName>
</protein>
<organism evidence="6 7">
    <name type="scientific">Fonsecaea monophora</name>
    <dbReference type="NCBI Taxonomy" id="254056"/>
    <lineage>
        <taxon>Eukaryota</taxon>
        <taxon>Fungi</taxon>
        <taxon>Dikarya</taxon>
        <taxon>Ascomycota</taxon>
        <taxon>Pezizomycotina</taxon>
        <taxon>Eurotiomycetes</taxon>
        <taxon>Chaetothyriomycetidae</taxon>
        <taxon>Chaetothyriales</taxon>
        <taxon>Herpotrichiellaceae</taxon>
        <taxon>Fonsecaea</taxon>
    </lineage>
</organism>
<evidence type="ECO:0008006" key="8">
    <source>
        <dbReference type="Google" id="ProtNLM"/>
    </source>
</evidence>
<dbReference type="Gene3D" id="3.90.226.10">
    <property type="entry name" value="2-enoyl-CoA Hydratase, Chain A, domain 1"/>
    <property type="match status" value="1"/>
</dbReference>
<evidence type="ECO:0000256" key="1">
    <source>
        <dbReference type="ARBA" id="ARBA00004275"/>
    </source>
</evidence>
<comment type="subcellular location">
    <subcellularLocation>
        <location evidence="1">Peroxisome</location>
    </subcellularLocation>
</comment>
<evidence type="ECO:0000256" key="2">
    <source>
        <dbReference type="ARBA" id="ARBA00005005"/>
    </source>
</evidence>
<dbReference type="CDD" id="cd06558">
    <property type="entry name" value="crotonase-like"/>
    <property type="match status" value="1"/>
</dbReference>
<accession>A0A177FLX0</accession>
<dbReference type="SUPFAM" id="SSF52096">
    <property type="entry name" value="ClpP/crotonase"/>
    <property type="match status" value="1"/>
</dbReference>
<proteinExistence type="inferred from homology"/>
<dbReference type="GO" id="GO:0005782">
    <property type="term" value="C:peroxisomal matrix"/>
    <property type="evidence" value="ECO:0007669"/>
    <property type="project" value="TreeGrafter"/>
</dbReference>
<keyword evidence="5" id="KW-0413">Isomerase</keyword>
<name>A0A177FLX0_9EURO</name>
<dbReference type="EMBL" id="LVKK01000002">
    <property type="protein sequence ID" value="OAG45255.1"/>
    <property type="molecule type" value="Genomic_DNA"/>
</dbReference>